<sequence length="486" mass="55266">MQLQRGRYALEILSGAGFRTHCIGALVAGGRIQPLCYDRSAIIVCKPVDMFERDANSQDTDVTDAFLAMLVGLGRLTLKQRGIQEEFHDNRALEGCMDRYGDPKAIFAVVKLKLVGGVEATSAHEGWKGKRLIVKISWPDISRTSEADFVGKAREKAREKARTMTQGKRPDWALDHLPDILLSQDFGYDADSTQANLFTLFGKAMFACEKLKYEGRVCRITVQEKLHPLDELQAGQEFAQVFFDILQIHKWLYDHPRILHRDISTNNIMWRRTVSGHLRGVLNDFDLSSFRDDTGTSSVEYTGTLPYMAYELFDDDENGNPPKHLYRHDLESIFYVVLLLCCRCELVTAQKSSEHEILVRTKVHSEFDEWYRLGRDSLLMASKCAVFMEIFEASPKLGSGFTDFQPWIDGFALQFARGFCLRTKHKLDLEDYEPENAVKKFSKPTAMEPFDDETLKDCVSYSAIVDICSKFAGSALVVHNYQLEVA</sequence>
<dbReference type="Proteomes" id="UP000218334">
    <property type="component" value="Unassembled WGS sequence"/>
</dbReference>
<dbReference type="InterPro" id="IPR011009">
    <property type="entry name" value="Kinase-like_dom_sf"/>
</dbReference>
<name>A0A2H3C5C5_9AGAR</name>
<proteinExistence type="predicted"/>
<dbReference type="InterPro" id="IPR000719">
    <property type="entry name" value="Prot_kinase_dom"/>
</dbReference>
<gene>
    <name evidence="2" type="ORF">ARMSODRAFT_1017003</name>
</gene>
<dbReference type="GO" id="GO:0005524">
    <property type="term" value="F:ATP binding"/>
    <property type="evidence" value="ECO:0007669"/>
    <property type="project" value="InterPro"/>
</dbReference>
<organism evidence="2 3">
    <name type="scientific">Armillaria solidipes</name>
    <dbReference type="NCBI Taxonomy" id="1076256"/>
    <lineage>
        <taxon>Eukaryota</taxon>
        <taxon>Fungi</taxon>
        <taxon>Dikarya</taxon>
        <taxon>Basidiomycota</taxon>
        <taxon>Agaricomycotina</taxon>
        <taxon>Agaricomycetes</taxon>
        <taxon>Agaricomycetidae</taxon>
        <taxon>Agaricales</taxon>
        <taxon>Marasmiineae</taxon>
        <taxon>Physalacriaceae</taxon>
        <taxon>Armillaria</taxon>
    </lineage>
</organism>
<dbReference type="GO" id="GO:0004672">
    <property type="term" value="F:protein kinase activity"/>
    <property type="evidence" value="ECO:0007669"/>
    <property type="project" value="InterPro"/>
</dbReference>
<keyword evidence="3" id="KW-1185">Reference proteome</keyword>
<dbReference type="PANTHER" id="PTHR38248">
    <property type="entry name" value="FUNK1 6"/>
    <property type="match status" value="1"/>
</dbReference>
<dbReference type="PANTHER" id="PTHR38248:SF2">
    <property type="entry name" value="FUNK1 11"/>
    <property type="match status" value="1"/>
</dbReference>
<feature type="domain" description="Protein kinase" evidence="1">
    <location>
        <begin position="109"/>
        <end position="408"/>
    </location>
</feature>
<evidence type="ECO:0000313" key="2">
    <source>
        <dbReference type="EMBL" id="PBK72017.1"/>
    </source>
</evidence>
<dbReference type="SUPFAM" id="SSF56112">
    <property type="entry name" value="Protein kinase-like (PK-like)"/>
    <property type="match status" value="1"/>
</dbReference>
<dbReference type="InterPro" id="IPR040976">
    <property type="entry name" value="Pkinase_fungal"/>
</dbReference>
<dbReference type="Pfam" id="PF17667">
    <property type="entry name" value="Pkinase_fungal"/>
    <property type="match status" value="1"/>
</dbReference>
<dbReference type="EMBL" id="KZ293423">
    <property type="protein sequence ID" value="PBK72017.1"/>
    <property type="molecule type" value="Genomic_DNA"/>
</dbReference>
<dbReference type="Gene3D" id="1.10.510.10">
    <property type="entry name" value="Transferase(Phosphotransferase) domain 1"/>
    <property type="match status" value="1"/>
</dbReference>
<dbReference type="AlphaFoldDB" id="A0A2H3C5C5"/>
<evidence type="ECO:0000313" key="3">
    <source>
        <dbReference type="Proteomes" id="UP000218334"/>
    </source>
</evidence>
<protein>
    <recommendedName>
        <fullName evidence="1">Protein kinase domain-containing protein</fullName>
    </recommendedName>
</protein>
<evidence type="ECO:0000259" key="1">
    <source>
        <dbReference type="PROSITE" id="PS50011"/>
    </source>
</evidence>
<accession>A0A2H3C5C5</accession>
<dbReference type="PROSITE" id="PS50011">
    <property type="entry name" value="PROTEIN_KINASE_DOM"/>
    <property type="match status" value="1"/>
</dbReference>
<reference evidence="3" key="1">
    <citation type="journal article" date="2017" name="Nat. Ecol. Evol.">
        <title>Genome expansion and lineage-specific genetic innovations in the forest pathogenic fungi Armillaria.</title>
        <authorList>
            <person name="Sipos G."/>
            <person name="Prasanna A.N."/>
            <person name="Walter M.C."/>
            <person name="O'Connor E."/>
            <person name="Balint B."/>
            <person name="Krizsan K."/>
            <person name="Kiss B."/>
            <person name="Hess J."/>
            <person name="Varga T."/>
            <person name="Slot J."/>
            <person name="Riley R."/>
            <person name="Boka B."/>
            <person name="Rigling D."/>
            <person name="Barry K."/>
            <person name="Lee J."/>
            <person name="Mihaltcheva S."/>
            <person name="LaButti K."/>
            <person name="Lipzen A."/>
            <person name="Waldron R."/>
            <person name="Moloney N.M."/>
            <person name="Sperisen C."/>
            <person name="Kredics L."/>
            <person name="Vagvoelgyi C."/>
            <person name="Patrignani A."/>
            <person name="Fitzpatrick D."/>
            <person name="Nagy I."/>
            <person name="Doyle S."/>
            <person name="Anderson J.B."/>
            <person name="Grigoriev I.V."/>
            <person name="Gueldener U."/>
            <person name="Muensterkoetter M."/>
            <person name="Nagy L.G."/>
        </authorList>
    </citation>
    <scope>NUCLEOTIDE SEQUENCE [LARGE SCALE GENOMIC DNA]</scope>
    <source>
        <strain evidence="3">28-4</strain>
    </source>
</reference>